<evidence type="ECO:0000313" key="2">
    <source>
        <dbReference type="EMBL" id="QGM46746.1"/>
    </source>
</evidence>
<evidence type="ECO:0000256" key="1">
    <source>
        <dbReference type="SAM" id="SignalP"/>
    </source>
</evidence>
<keyword evidence="3" id="KW-1185">Reference proteome</keyword>
<dbReference type="AlphaFoldDB" id="A0A6B8KEN1"/>
<dbReference type="KEGG" id="mhey:H2LOC_014165"/>
<name>A0A6B8KEN1_9HYPH</name>
<dbReference type="RefSeq" id="WP_136497629.1">
    <property type="nucleotide sequence ID" value="NZ_CP046052.1"/>
</dbReference>
<feature type="chain" id="PRO_5025516827" evidence="1">
    <location>
        <begin position="20"/>
        <end position="63"/>
    </location>
</feature>
<sequence>MTKLLLALALACVPLLAAAQTVAIPSVIVIQSRQTALRPPHPTMTPCQIRRKAARNPQSIPNC</sequence>
<gene>
    <name evidence="2" type="ORF">H2LOC_014165</name>
</gene>
<organism evidence="2 3">
    <name type="scientific">Methylocystis heyeri</name>
    <dbReference type="NCBI Taxonomy" id="391905"/>
    <lineage>
        <taxon>Bacteria</taxon>
        <taxon>Pseudomonadati</taxon>
        <taxon>Pseudomonadota</taxon>
        <taxon>Alphaproteobacteria</taxon>
        <taxon>Hyphomicrobiales</taxon>
        <taxon>Methylocystaceae</taxon>
        <taxon>Methylocystis</taxon>
    </lineage>
</organism>
<accession>A0A6B8KEN1</accession>
<protein>
    <submittedName>
        <fullName evidence="2">Uncharacterized protein</fullName>
    </submittedName>
</protein>
<feature type="signal peptide" evidence="1">
    <location>
        <begin position="1"/>
        <end position="19"/>
    </location>
</feature>
<dbReference type="Proteomes" id="UP000309061">
    <property type="component" value="Chromosome"/>
</dbReference>
<keyword evidence="1" id="KW-0732">Signal</keyword>
<dbReference type="EMBL" id="CP046052">
    <property type="protein sequence ID" value="QGM46746.1"/>
    <property type="molecule type" value="Genomic_DNA"/>
</dbReference>
<evidence type="ECO:0000313" key="3">
    <source>
        <dbReference type="Proteomes" id="UP000309061"/>
    </source>
</evidence>
<proteinExistence type="predicted"/>
<reference evidence="2 3" key="1">
    <citation type="submission" date="2019-11" db="EMBL/GenBank/DDBJ databases">
        <title>The genome sequence of Methylocystis heyeri.</title>
        <authorList>
            <person name="Oshkin I.Y."/>
            <person name="Miroshnikov K."/>
            <person name="Dedysh S.N."/>
        </authorList>
    </citation>
    <scope>NUCLEOTIDE SEQUENCE [LARGE SCALE GENOMIC DNA]</scope>
    <source>
        <strain evidence="2 3">H2</strain>
    </source>
</reference>